<evidence type="ECO:0000313" key="1">
    <source>
        <dbReference type="EMBL" id="SDI85224.1"/>
    </source>
</evidence>
<dbReference type="GO" id="GO:0016779">
    <property type="term" value="F:nucleotidyltransferase activity"/>
    <property type="evidence" value="ECO:0007669"/>
    <property type="project" value="UniProtKB-KW"/>
</dbReference>
<gene>
    <name evidence="1" type="ORF">SAMN04487993_101163</name>
</gene>
<keyword evidence="1" id="KW-0548">Nucleotidyltransferase</keyword>
<protein>
    <submittedName>
        <fullName evidence="1">Molybdenum cofactor cytidylyltransferase</fullName>
    </submittedName>
</protein>
<dbReference type="Gene3D" id="3.40.980.10">
    <property type="entry name" value="MoaB/Mog-like domain"/>
    <property type="match status" value="1"/>
</dbReference>
<dbReference type="EMBL" id="FNEJ01000011">
    <property type="protein sequence ID" value="SDI85224.1"/>
    <property type="molecule type" value="Genomic_DNA"/>
</dbReference>
<reference evidence="1 2" key="1">
    <citation type="submission" date="2016-10" db="EMBL/GenBank/DDBJ databases">
        <authorList>
            <person name="de Groot N.N."/>
        </authorList>
    </citation>
    <scope>NUCLEOTIDE SEQUENCE [LARGE SCALE GENOMIC DNA]</scope>
    <source>
        <strain evidence="1 2">DSM 26424</strain>
    </source>
</reference>
<dbReference type="UniPathway" id="UPA00344"/>
<dbReference type="RefSeq" id="WP_089847950.1">
    <property type="nucleotide sequence ID" value="NZ_FNEJ01000011.1"/>
</dbReference>
<sequence>MRFGPVALAEARGALLAHSVELPGGSRLRKGRLLEPADLEALAQAGLTEVIAARLDADDVPEDAAALRLAEALLPDPEAAGLRLGPAATGRVNLHATGPGLLGVDAARIDAVNAVHPMITVATLRPFQRMADRAMAATVKIISYAVPQAALAQACAAAGQGALRRHPPRLRHATLIETSVGTDPGEKGRRATRTRLDRFGTTLAPRCLVPHRVTPLAEALRAASGDLLLILTGSATSDAQDVAPEALRAAGGELQHFGMPVDPGNLLFIGALQGRPVIGLPGCARSPALNGADWVLDRLLCGLPVSGRDIMGLGVGGLLKEPPSRPRPREG</sequence>
<name>A0A1G8NYB0_9RHOB</name>
<accession>A0A1G8NYB0</accession>
<dbReference type="OrthoDB" id="9779263at2"/>
<dbReference type="SUPFAM" id="SSF53218">
    <property type="entry name" value="Molybdenum cofactor biosynthesis proteins"/>
    <property type="match status" value="1"/>
</dbReference>
<dbReference type="InterPro" id="IPR036425">
    <property type="entry name" value="MoaB/Mog-like_dom_sf"/>
</dbReference>
<dbReference type="CDD" id="cd03522">
    <property type="entry name" value="MoeA_like"/>
    <property type="match status" value="1"/>
</dbReference>
<proteinExistence type="predicted"/>
<organism evidence="1 2">
    <name type="scientific">Salipiger marinus</name>
    <dbReference type="NCBI Taxonomy" id="555512"/>
    <lineage>
        <taxon>Bacteria</taxon>
        <taxon>Pseudomonadati</taxon>
        <taxon>Pseudomonadota</taxon>
        <taxon>Alphaproteobacteria</taxon>
        <taxon>Rhodobacterales</taxon>
        <taxon>Roseobacteraceae</taxon>
        <taxon>Salipiger</taxon>
    </lineage>
</organism>
<dbReference type="Proteomes" id="UP000199093">
    <property type="component" value="Unassembled WGS sequence"/>
</dbReference>
<evidence type="ECO:0000313" key="2">
    <source>
        <dbReference type="Proteomes" id="UP000199093"/>
    </source>
</evidence>
<keyword evidence="2" id="KW-1185">Reference proteome</keyword>
<keyword evidence="1" id="KW-0808">Transferase</keyword>
<dbReference type="AlphaFoldDB" id="A0A1G8NYB0"/>
<dbReference type="STRING" id="555512.SAMN04487993_101163"/>